<proteinExistence type="predicted"/>
<sequence length="69" mass="7416">MTKVRVTSSTPGTENLPYDTAVFAKKHGMSQKAAEVLLFANGPSRTACDAAARSFLEAVARRSKSSNER</sequence>
<name>A0A2W7C8P6_9HYPH</name>
<evidence type="ECO:0000313" key="1">
    <source>
        <dbReference type="EMBL" id="PZV39550.1"/>
    </source>
</evidence>
<dbReference type="AlphaFoldDB" id="A0A2W7C8P6"/>
<organism evidence="1 2">
    <name type="scientific">Mesorhizobium kowhaii</name>
    <dbReference type="NCBI Taxonomy" id="1300272"/>
    <lineage>
        <taxon>Bacteria</taxon>
        <taxon>Pseudomonadati</taxon>
        <taxon>Pseudomonadota</taxon>
        <taxon>Alphaproteobacteria</taxon>
        <taxon>Hyphomicrobiales</taxon>
        <taxon>Phyllobacteriaceae</taxon>
        <taxon>Mesorhizobium</taxon>
    </lineage>
</organism>
<evidence type="ECO:0000313" key="2">
    <source>
        <dbReference type="Proteomes" id="UP000248616"/>
    </source>
</evidence>
<protein>
    <submittedName>
        <fullName evidence="1">Uncharacterized protein</fullName>
    </submittedName>
</protein>
<reference evidence="2" key="1">
    <citation type="submission" date="2017-03" db="EMBL/GenBank/DDBJ databases">
        <authorList>
            <person name="Safronova V.I."/>
            <person name="Sazanova A.L."/>
            <person name="Chirak E.R."/>
        </authorList>
    </citation>
    <scope>NUCLEOTIDE SEQUENCE [LARGE SCALE GENOMIC DNA]</scope>
    <source>
        <strain evidence="2">Ach-343</strain>
    </source>
</reference>
<dbReference type="RefSeq" id="WP_111543298.1">
    <property type="nucleotide sequence ID" value="NZ_MZXV01000013.1"/>
</dbReference>
<dbReference type="Proteomes" id="UP000248616">
    <property type="component" value="Unassembled WGS sequence"/>
</dbReference>
<accession>A0A2W7C8P6</accession>
<dbReference type="OrthoDB" id="8099975at2"/>
<comment type="caution">
    <text evidence="1">The sequence shown here is derived from an EMBL/GenBank/DDBJ whole genome shotgun (WGS) entry which is preliminary data.</text>
</comment>
<keyword evidence="2" id="KW-1185">Reference proteome</keyword>
<gene>
    <name evidence="1" type="ORF">B5V02_06210</name>
</gene>
<dbReference type="EMBL" id="MZXV01000013">
    <property type="protein sequence ID" value="PZV39550.1"/>
    <property type="molecule type" value="Genomic_DNA"/>
</dbReference>